<accession>A0A1Y2M3Z5</accession>
<dbReference type="PANTHER" id="PTHR40260">
    <property type="entry name" value="BLR8190 PROTEIN"/>
    <property type="match status" value="1"/>
</dbReference>
<protein>
    <recommendedName>
        <fullName evidence="2">EthD domain-containing protein</fullName>
    </recommendedName>
</protein>
<dbReference type="GO" id="GO:0016491">
    <property type="term" value="F:oxidoreductase activity"/>
    <property type="evidence" value="ECO:0007669"/>
    <property type="project" value="InterPro"/>
</dbReference>
<gene>
    <name evidence="3" type="ORF">B5807_04148</name>
</gene>
<evidence type="ECO:0000313" key="3">
    <source>
        <dbReference type="EMBL" id="OSS50836.1"/>
    </source>
</evidence>
<dbReference type="EMBL" id="KZ107841">
    <property type="protein sequence ID" value="OSS50836.1"/>
    <property type="molecule type" value="Genomic_DNA"/>
</dbReference>
<dbReference type="InParanoid" id="A0A1Y2M3Z5"/>
<evidence type="ECO:0000313" key="4">
    <source>
        <dbReference type="Proteomes" id="UP000193240"/>
    </source>
</evidence>
<dbReference type="OMA" id="YLATHMP"/>
<dbReference type="AlphaFoldDB" id="A0A1Y2M3Z5"/>
<evidence type="ECO:0000256" key="1">
    <source>
        <dbReference type="ARBA" id="ARBA00005986"/>
    </source>
</evidence>
<dbReference type="InterPro" id="IPR009799">
    <property type="entry name" value="EthD_dom"/>
</dbReference>
<dbReference type="Pfam" id="PF07110">
    <property type="entry name" value="EthD"/>
    <property type="match status" value="1"/>
</dbReference>
<dbReference type="Gene3D" id="3.30.70.100">
    <property type="match status" value="1"/>
</dbReference>
<sequence>MSAQGTQAIVLYPRKDGAKFDIDYYHATHMPLAKNTWTKHGLKGFTVIQLAPDNQYSIAAILDFESQEALGNAMADPDTKKVMDDVPNFSSEKPTIVAGNVTLRG</sequence>
<dbReference type="SUPFAM" id="SSF54909">
    <property type="entry name" value="Dimeric alpha+beta barrel"/>
    <property type="match status" value="1"/>
</dbReference>
<proteinExistence type="inferred from homology"/>
<dbReference type="NCBIfam" id="TIGR02118">
    <property type="entry name" value="EthD family reductase"/>
    <property type="match status" value="1"/>
</dbReference>
<dbReference type="PANTHER" id="PTHR40260:SF2">
    <property type="entry name" value="BLR8190 PROTEIN"/>
    <property type="match status" value="1"/>
</dbReference>
<organism evidence="3 4">
    <name type="scientific">Epicoccum nigrum</name>
    <name type="common">Soil fungus</name>
    <name type="synonym">Epicoccum purpurascens</name>
    <dbReference type="NCBI Taxonomy" id="105696"/>
    <lineage>
        <taxon>Eukaryota</taxon>
        <taxon>Fungi</taxon>
        <taxon>Dikarya</taxon>
        <taxon>Ascomycota</taxon>
        <taxon>Pezizomycotina</taxon>
        <taxon>Dothideomycetes</taxon>
        <taxon>Pleosporomycetidae</taxon>
        <taxon>Pleosporales</taxon>
        <taxon>Pleosporineae</taxon>
        <taxon>Didymellaceae</taxon>
        <taxon>Epicoccum</taxon>
    </lineage>
</organism>
<comment type="similarity">
    <text evidence="1">Belongs to the tpcK family.</text>
</comment>
<keyword evidence="4" id="KW-1185">Reference proteome</keyword>
<feature type="domain" description="EthD" evidence="2">
    <location>
        <begin position="22"/>
        <end position="91"/>
    </location>
</feature>
<dbReference type="STRING" id="105696.A0A1Y2M3Z5"/>
<dbReference type="InterPro" id="IPR011008">
    <property type="entry name" value="Dimeric_a/b-barrel"/>
</dbReference>
<evidence type="ECO:0000259" key="2">
    <source>
        <dbReference type="Pfam" id="PF07110"/>
    </source>
</evidence>
<reference evidence="3 4" key="1">
    <citation type="journal article" date="2017" name="Genome Announc.">
        <title>Genome sequence of the saprophytic ascomycete Epicoccum nigrum ICMP 19927 strain isolated from New Zealand.</title>
        <authorList>
            <person name="Fokin M."/>
            <person name="Fleetwood D."/>
            <person name="Weir B.S."/>
            <person name="Villas-Boas S.G."/>
        </authorList>
    </citation>
    <scope>NUCLEOTIDE SEQUENCE [LARGE SCALE GENOMIC DNA]</scope>
    <source>
        <strain evidence="3 4">ICMP 19927</strain>
    </source>
</reference>
<name>A0A1Y2M3Z5_EPING</name>
<dbReference type="Proteomes" id="UP000193240">
    <property type="component" value="Unassembled WGS sequence"/>
</dbReference>